<keyword evidence="2" id="KW-1185">Reference proteome</keyword>
<proteinExistence type="predicted"/>
<gene>
    <name evidence="1" type="ORF">BLNAU_7082</name>
</gene>
<dbReference type="EMBL" id="JARBJD010000042">
    <property type="protein sequence ID" value="KAK2957906.1"/>
    <property type="molecule type" value="Genomic_DNA"/>
</dbReference>
<name>A0ABQ9Y2F3_9EUKA</name>
<dbReference type="SUPFAM" id="SSF51126">
    <property type="entry name" value="Pectin lyase-like"/>
    <property type="match status" value="1"/>
</dbReference>
<organism evidence="1 2">
    <name type="scientific">Blattamonas nauphoetae</name>
    <dbReference type="NCBI Taxonomy" id="2049346"/>
    <lineage>
        <taxon>Eukaryota</taxon>
        <taxon>Metamonada</taxon>
        <taxon>Preaxostyla</taxon>
        <taxon>Oxymonadida</taxon>
        <taxon>Blattamonas</taxon>
    </lineage>
</organism>
<sequence length="780" mass="84289">MDLRVAKIGSAPILNRSDAIHGGAVFHGAYSGTNAKTTLKKSSFVNCSTGDNCGGSFGEFNSKDITISDCVFLDSTANRLGGATHIYNTIDGTYAVLMTNTIFQNCKTTDQILAPGGACFFLRVSSIRLDSLCFRNNQAASVGGHDMYFETPHTDLSADTVSNCVSITTPVTNRCYPTSYNSLLPNPTVTPTLLLSFEQDGNEATLTVEMDAVVSGRVLVLVSNENGTRIDASGKAPKIGRLLSFDVVTATSGSTIVSCGEDGLLQLPLTEYGIVTSSFFPKPVLITVNLPTFDENQTTVTVTMEGLMLDGVHTLTLSVNSSETDTIEVIVTFASNVGTLEEIVYDAETPTKKKLSFNTIYSVVKMEKDAESVLIKEGLSFDTRAEPERLTEISVREAESTTASTTALLTFSSRALQKDTEYTLTLVSTAAQNNPSHERTIKVKTNENGELKAFTAILYPFETDDEKKKSQLDFGVAYTVKEFLLGATPILFDVGKTTFSTPPEPPRIEECVEPELSGDRRSVCVVFSGRALKDGLGRVYATDGESFWESTSNLDCSSPSQCTASFLTGIVEDSSNLGFGQKYSIVSSPSATSLFVVNENVELSVPKAPIVTETETELNASTHLSFRIVMNGSDLPSTGVYTTTLEGVSDTIEITFDGNEGKSDWIEVRKITAMQFNKTYTLSTLILSESGKEDEHVLCSGVEIETPEGPTLLCVGEVQLEGQEKETAVLHFEMERMPVGSFKIEVIDSLDQSQTKIELGTVYSSSAIPTIVHQRPIALF</sequence>
<accession>A0ABQ9Y2F3</accession>
<dbReference type="InterPro" id="IPR011050">
    <property type="entry name" value="Pectin_lyase_fold/virulence"/>
</dbReference>
<dbReference type="Proteomes" id="UP001281761">
    <property type="component" value="Unassembled WGS sequence"/>
</dbReference>
<comment type="caution">
    <text evidence="1">The sequence shown here is derived from an EMBL/GenBank/DDBJ whole genome shotgun (WGS) entry which is preliminary data.</text>
</comment>
<reference evidence="1 2" key="1">
    <citation type="journal article" date="2022" name="bioRxiv">
        <title>Genomics of Preaxostyla Flagellates Illuminates Evolutionary Transitions and the Path Towards Mitochondrial Loss.</title>
        <authorList>
            <person name="Novak L.V.F."/>
            <person name="Treitli S.C."/>
            <person name="Pyrih J."/>
            <person name="Halakuc P."/>
            <person name="Pipaliya S.V."/>
            <person name="Vacek V."/>
            <person name="Brzon O."/>
            <person name="Soukal P."/>
            <person name="Eme L."/>
            <person name="Dacks J.B."/>
            <person name="Karnkowska A."/>
            <person name="Elias M."/>
            <person name="Hampl V."/>
        </authorList>
    </citation>
    <scope>NUCLEOTIDE SEQUENCE [LARGE SCALE GENOMIC DNA]</scope>
    <source>
        <strain evidence="1">NAU3</strain>
        <tissue evidence="1">Gut</tissue>
    </source>
</reference>
<protein>
    <submittedName>
        <fullName evidence="1">Uncharacterized protein</fullName>
    </submittedName>
</protein>
<evidence type="ECO:0000313" key="2">
    <source>
        <dbReference type="Proteomes" id="UP001281761"/>
    </source>
</evidence>
<evidence type="ECO:0000313" key="1">
    <source>
        <dbReference type="EMBL" id="KAK2957906.1"/>
    </source>
</evidence>